<evidence type="ECO:0000313" key="11">
    <source>
        <dbReference type="Proteomes" id="UP000256329"/>
    </source>
</evidence>
<evidence type="ECO:0000256" key="6">
    <source>
        <dbReference type="ARBA" id="ARBA00035292"/>
    </source>
</evidence>
<dbReference type="Gene3D" id="3.10.430.100">
    <property type="entry name" value="Ribosomal protein L9, C-terminal domain"/>
    <property type="match status" value="1"/>
</dbReference>
<dbReference type="InterPro" id="IPR020594">
    <property type="entry name" value="Ribosomal_bL9_bac/chp"/>
</dbReference>
<dbReference type="InterPro" id="IPR020069">
    <property type="entry name" value="Ribosomal_bL9_C"/>
</dbReference>
<evidence type="ECO:0000256" key="1">
    <source>
        <dbReference type="ARBA" id="ARBA00010605"/>
    </source>
</evidence>
<dbReference type="GO" id="GO:0003735">
    <property type="term" value="F:structural constituent of ribosome"/>
    <property type="evidence" value="ECO:0007669"/>
    <property type="project" value="InterPro"/>
</dbReference>
<name>A0A3D8P6V7_9THEO</name>
<keyword evidence="4 7" id="KW-0689">Ribosomal protein</keyword>
<dbReference type="SUPFAM" id="SSF55653">
    <property type="entry name" value="Ribosomal protein L9 C-domain"/>
    <property type="match status" value="1"/>
</dbReference>
<dbReference type="InterPro" id="IPR036935">
    <property type="entry name" value="Ribosomal_bL9_N_sf"/>
</dbReference>
<evidence type="ECO:0000256" key="3">
    <source>
        <dbReference type="ARBA" id="ARBA00022884"/>
    </source>
</evidence>
<protein>
    <recommendedName>
        <fullName evidence="6 7">Large ribosomal subunit protein bL9</fullName>
    </recommendedName>
</protein>
<dbReference type="Pfam" id="PF03948">
    <property type="entry name" value="Ribosomal_L9_C"/>
    <property type="match status" value="1"/>
</dbReference>
<dbReference type="AlphaFoldDB" id="A0A3D8P6V7"/>
<reference evidence="10 11" key="1">
    <citation type="submission" date="2018-08" db="EMBL/GenBank/DDBJ databases">
        <title>Form III RuBisCO-mediated autotrophy in Thermodesulfobium bacteria.</title>
        <authorList>
            <person name="Toshchakov S.V."/>
            <person name="Kublanov I.V."/>
            <person name="Frolov E."/>
            <person name="Bonch-Osmolovskaya E.A."/>
            <person name="Tourova T.P."/>
            <person name="Chernych N.A."/>
            <person name="Lebedinsky A.V."/>
        </authorList>
    </citation>
    <scope>NUCLEOTIDE SEQUENCE [LARGE SCALE GENOMIC DNA]</scope>
    <source>
        <strain evidence="10 11">SR</strain>
    </source>
</reference>
<keyword evidence="11" id="KW-1185">Reference proteome</keyword>
<evidence type="ECO:0000256" key="5">
    <source>
        <dbReference type="ARBA" id="ARBA00023274"/>
    </source>
</evidence>
<dbReference type="SUPFAM" id="SSF55658">
    <property type="entry name" value="L9 N-domain-like"/>
    <property type="match status" value="1"/>
</dbReference>
<keyword evidence="5 7" id="KW-0687">Ribonucleoprotein</keyword>
<comment type="function">
    <text evidence="7">Binds to the 23S rRNA.</text>
</comment>
<dbReference type="InterPro" id="IPR009027">
    <property type="entry name" value="Ribosomal_bL9/RNase_H1_N"/>
</dbReference>
<dbReference type="PANTHER" id="PTHR21368">
    <property type="entry name" value="50S RIBOSOMAL PROTEIN L9"/>
    <property type="match status" value="1"/>
</dbReference>
<dbReference type="OrthoDB" id="9788336at2"/>
<keyword evidence="2 7" id="KW-0699">rRNA-binding</keyword>
<accession>A0A3D8P6V7</accession>
<dbReference type="InterPro" id="IPR036791">
    <property type="entry name" value="Ribosomal_bL9_C_sf"/>
</dbReference>
<dbReference type="InterPro" id="IPR000244">
    <property type="entry name" value="Ribosomal_bL9"/>
</dbReference>
<dbReference type="Proteomes" id="UP000256329">
    <property type="component" value="Unassembled WGS sequence"/>
</dbReference>
<evidence type="ECO:0000256" key="4">
    <source>
        <dbReference type="ARBA" id="ARBA00022980"/>
    </source>
</evidence>
<comment type="similarity">
    <text evidence="1 7">Belongs to the bacterial ribosomal protein bL9 family.</text>
</comment>
<evidence type="ECO:0000256" key="7">
    <source>
        <dbReference type="HAMAP-Rule" id="MF_00503"/>
    </source>
</evidence>
<dbReference type="GO" id="GO:0006412">
    <property type="term" value="P:translation"/>
    <property type="evidence" value="ECO:0007669"/>
    <property type="project" value="UniProtKB-UniRule"/>
</dbReference>
<dbReference type="RefSeq" id="WP_115791586.1">
    <property type="nucleotide sequence ID" value="NZ_QSLN01000001.1"/>
</dbReference>
<evidence type="ECO:0000313" key="10">
    <source>
        <dbReference type="EMBL" id="RDV84592.1"/>
    </source>
</evidence>
<sequence length="148" mass="15974">MRVILLKDVPSLGKAGEVVNVAEGYARNYLIPRRLAEPADEKKMAELRRRMEQKAKAEAAKLEAAKKLADRLSATTLTLKVRAGEGGKLFGAVTAKEIAAAIARELGVEIDKKLVMLESPIKEIGTYIVEVRLAAGVVGRVKVEVVPA</sequence>
<dbReference type="EMBL" id="QSLN01000001">
    <property type="protein sequence ID" value="RDV84592.1"/>
    <property type="molecule type" value="Genomic_DNA"/>
</dbReference>
<evidence type="ECO:0000259" key="8">
    <source>
        <dbReference type="Pfam" id="PF01281"/>
    </source>
</evidence>
<dbReference type="InterPro" id="IPR020070">
    <property type="entry name" value="Ribosomal_bL9_N"/>
</dbReference>
<dbReference type="GO" id="GO:1990904">
    <property type="term" value="C:ribonucleoprotein complex"/>
    <property type="evidence" value="ECO:0007669"/>
    <property type="project" value="UniProtKB-KW"/>
</dbReference>
<dbReference type="NCBIfam" id="TIGR00158">
    <property type="entry name" value="L9"/>
    <property type="match status" value="1"/>
</dbReference>
<proteinExistence type="inferred from homology"/>
<gene>
    <name evidence="7" type="primary">rplI</name>
    <name evidence="10" type="ORF">DXX99_00625</name>
</gene>
<feature type="domain" description="Ribosomal protein L9" evidence="8">
    <location>
        <begin position="1"/>
        <end position="47"/>
    </location>
</feature>
<evidence type="ECO:0000256" key="2">
    <source>
        <dbReference type="ARBA" id="ARBA00022730"/>
    </source>
</evidence>
<dbReference type="GO" id="GO:0005840">
    <property type="term" value="C:ribosome"/>
    <property type="evidence" value="ECO:0007669"/>
    <property type="project" value="UniProtKB-KW"/>
</dbReference>
<dbReference type="Pfam" id="PF01281">
    <property type="entry name" value="Ribosomal_L9_N"/>
    <property type="match status" value="1"/>
</dbReference>
<comment type="caution">
    <text evidence="10">The sequence shown here is derived from an EMBL/GenBank/DDBJ whole genome shotgun (WGS) entry which is preliminary data.</text>
</comment>
<feature type="domain" description="Large ribosomal subunit protein bL9 C-terminal" evidence="9">
    <location>
        <begin position="63"/>
        <end position="146"/>
    </location>
</feature>
<dbReference type="GO" id="GO:0019843">
    <property type="term" value="F:rRNA binding"/>
    <property type="evidence" value="ECO:0007669"/>
    <property type="project" value="UniProtKB-UniRule"/>
</dbReference>
<evidence type="ECO:0000259" key="9">
    <source>
        <dbReference type="Pfam" id="PF03948"/>
    </source>
</evidence>
<organism evidence="10 11">
    <name type="scientific">Ammonifex thiophilus</name>
    <dbReference type="NCBI Taxonomy" id="444093"/>
    <lineage>
        <taxon>Bacteria</taxon>
        <taxon>Bacillati</taxon>
        <taxon>Bacillota</taxon>
        <taxon>Clostridia</taxon>
        <taxon>Thermoanaerobacterales</taxon>
        <taxon>Thermoanaerobacteraceae</taxon>
        <taxon>Ammonifex</taxon>
    </lineage>
</organism>
<dbReference type="Gene3D" id="3.40.5.10">
    <property type="entry name" value="Ribosomal protein L9, N-terminal domain"/>
    <property type="match status" value="1"/>
</dbReference>
<dbReference type="HAMAP" id="MF_00503">
    <property type="entry name" value="Ribosomal_bL9"/>
    <property type="match status" value="1"/>
</dbReference>
<keyword evidence="3 7" id="KW-0694">RNA-binding</keyword>